<dbReference type="Proteomes" id="UP000234384">
    <property type="component" value="Unassembled WGS sequence"/>
</dbReference>
<sequence>MSHTVYTVYWENRLAEKRKEHGSYPSEEAARSAIETWWEIHKEKYHDVEEHRTNSGALEISYGDPNYVYRIEARQSEHPLPKSNYKLMPAGQVDSLRQQLHLDEDQLLFDQLAEPYRDRLIKVMVTGEKAREYIYNSHGEPIIKVKDLNKTN</sequence>
<name>A0A2I1K0U0_9LACT</name>
<reference evidence="1 2" key="1">
    <citation type="submission" date="2017-12" db="EMBL/GenBank/DDBJ databases">
        <title>Phylogenetic diversity of female urinary microbiome.</title>
        <authorList>
            <person name="Thomas-White K."/>
            <person name="Wolfe A.J."/>
        </authorList>
    </citation>
    <scope>NUCLEOTIDE SEQUENCE [LARGE SCALE GENOMIC DNA]</scope>
    <source>
        <strain evidence="1 2">UMB0898</strain>
    </source>
</reference>
<comment type="caution">
    <text evidence="1">The sequence shown here is derived from an EMBL/GenBank/DDBJ whole genome shotgun (WGS) entry which is preliminary data.</text>
</comment>
<organism evidence="1 2">
    <name type="scientific">Falseniella ignava</name>
    <dbReference type="NCBI Taxonomy" id="137730"/>
    <lineage>
        <taxon>Bacteria</taxon>
        <taxon>Bacillati</taxon>
        <taxon>Bacillota</taxon>
        <taxon>Bacilli</taxon>
        <taxon>Lactobacillales</taxon>
        <taxon>Aerococcaceae</taxon>
        <taxon>Falseniella</taxon>
    </lineage>
</organism>
<dbReference type="RefSeq" id="WP_006701232.1">
    <property type="nucleotide sequence ID" value="NZ_PKHE01000008.1"/>
</dbReference>
<protein>
    <submittedName>
        <fullName evidence="1">Uncharacterized protein</fullName>
    </submittedName>
</protein>
<dbReference type="EMBL" id="PKHE01000008">
    <property type="protein sequence ID" value="PKY89155.1"/>
    <property type="molecule type" value="Genomic_DNA"/>
</dbReference>
<dbReference type="OrthoDB" id="2166202at2"/>
<accession>A0A2I1K0U0</accession>
<evidence type="ECO:0000313" key="1">
    <source>
        <dbReference type="EMBL" id="PKY89155.1"/>
    </source>
</evidence>
<gene>
    <name evidence="1" type="ORF">CYJ57_04235</name>
</gene>
<proteinExistence type="predicted"/>
<evidence type="ECO:0000313" key="2">
    <source>
        <dbReference type="Proteomes" id="UP000234384"/>
    </source>
</evidence>
<dbReference type="AlphaFoldDB" id="A0A2I1K0U0"/>